<feature type="transmembrane region" description="Helical" evidence="9">
    <location>
        <begin position="442"/>
        <end position="461"/>
    </location>
</feature>
<feature type="transmembrane region" description="Helical" evidence="9">
    <location>
        <begin position="242"/>
        <end position="261"/>
    </location>
</feature>
<evidence type="ECO:0000256" key="6">
    <source>
        <dbReference type="ARBA" id="ARBA00022989"/>
    </source>
</evidence>
<reference evidence="10 11" key="1">
    <citation type="submission" date="2018-07" db="EMBL/GenBank/DDBJ databases">
        <title>Rhodosalinus sp. strain E84T genomic sequence and assembly.</title>
        <authorList>
            <person name="Liu Z.-W."/>
            <person name="Lu D.-C."/>
        </authorList>
    </citation>
    <scope>NUCLEOTIDE SEQUENCE [LARGE SCALE GENOMIC DNA]</scope>
    <source>
        <strain evidence="10 11">E84</strain>
    </source>
</reference>
<keyword evidence="3" id="KW-0813">Transport</keyword>
<keyword evidence="4" id="KW-1003">Cell membrane</keyword>
<feature type="transmembrane region" description="Helical" evidence="9">
    <location>
        <begin position="353"/>
        <end position="380"/>
    </location>
</feature>
<feature type="transmembrane region" description="Helical" evidence="9">
    <location>
        <begin position="476"/>
        <end position="501"/>
    </location>
</feature>
<dbReference type="Proteomes" id="UP000253370">
    <property type="component" value="Unassembled WGS sequence"/>
</dbReference>
<dbReference type="AlphaFoldDB" id="A0A365U9L8"/>
<dbReference type="RefSeq" id="WP_113289272.1">
    <property type="nucleotide sequence ID" value="NZ_QNTQ01000008.1"/>
</dbReference>
<keyword evidence="8 9" id="KW-0472">Membrane</keyword>
<dbReference type="EMBL" id="QNTQ01000008">
    <property type="protein sequence ID" value="RBI84944.1"/>
    <property type="molecule type" value="Genomic_DNA"/>
</dbReference>
<evidence type="ECO:0000256" key="7">
    <source>
        <dbReference type="ARBA" id="ARBA00023065"/>
    </source>
</evidence>
<feature type="transmembrane region" description="Helical" evidence="9">
    <location>
        <begin position="40"/>
        <end position="59"/>
    </location>
</feature>
<evidence type="ECO:0000256" key="3">
    <source>
        <dbReference type="ARBA" id="ARBA00022448"/>
    </source>
</evidence>
<feature type="transmembrane region" description="Helical" evidence="9">
    <location>
        <begin position="281"/>
        <end position="299"/>
    </location>
</feature>
<dbReference type="GO" id="GO:0008324">
    <property type="term" value="F:monoatomic cation transmembrane transporter activity"/>
    <property type="evidence" value="ECO:0007669"/>
    <property type="project" value="InterPro"/>
</dbReference>
<dbReference type="GO" id="GO:0030001">
    <property type="term" value="P:metal ion transport"/>
    <property type="evidence" value="ECO:0007669"/>
    <property type="project" value="UniProtKB-ARBA"/>
</dbReference>
<evidence type="ECO:0000256" key="9">
    <source>
        <dbReference type="SAM" id="Phobius"/>
    </source>
</evidence>
<evidence type="ECO:0000256" key="1">
    <source>
        <dbReference type="ARBA" id="ARBA00004651"/>
    </source>
</evidence>
<keyword evidence="7" id="KW-0406">Ion transport</keyword>
<dbReference type="PANTHER" id="PTHR32024:SF2">
    <property type="entry name" value="TRK SYSTEM POTASSIUM UPTAKE PROTEIN TRKG-RELATED"/>
    <property type="match status" value="1"/>
</dbReference>
<feature type="transmembrane region" description="Helical" evidence="9">
    <location>
        <begin position="411"/>
        <end position="435"/>
    </location>
</feature>
<comment type="subcellular location">
    <subcellularLocation>
        <location evidence="1">Cell membrane</location>
        <topology evidence="1">Multi-pass membrane protein</topology>
    </subcellularLocation>
</comment>
<dbReference type="OrthoDB" id="7818483at2"/>
<keyword evidence="11" id="KW-1185">Reference proteome</keyword>
<name>A0A365U9L8_9RHOB</name>
<comment type="caution">
    <text evidence="10">The sequence shown here is derived from an EMBL/GenBank/DDBJ whole genome shotgun (WGS) entry which is preliminary data.</text>
</comment>
<accession>A0A365U9L8</accession>
<evidence type="ECO:0000313" key="10">
    <source>
        <dbReference type="EMBL" id="RBI84944.1"/>
    </source>
</evidence>
<keyword evidence="6 9" id="KW-1133">Transmembrane helix</keyword>
<dbReference type="Pfam" id="PF02386">
    <property type="entry name" value="TrkH"/>
    <property type="match status" value="1"/>
</dbReference>
<evidence type="ECO:0000256" key="8">
    <source>
        <dbReference type="ARBA" id="ARBA00023136"/>
    </source>
</evidence>
<evidence type="ECO:0000256" key="2">
    <source>
        <dbReference type="ARBA" id="ARBA00009137"/>
    </source>
</evidence>
<feature type="transmembrane region" description="Helical" evidence="9">
    <location>
        <begin position="319"/>
        <end position="341"/>
    </location>
</feature>
<keyword evidence="5 9" id="KW-0812">Transmembrane</keyword>
<dbReference type="PANTHER" id="PTHR32024">
    <property type="entry name" value="TRK SYSTEM POTASSIUM UPTAKE PROTEIN TRKG-RELATED"/>
    <property type="match status" value="1"/>
</dbReference>
<dbReference type="GO" id="GO:0005886">
    <property type="term" value="C:plasma membrane"/>
    <property type="evidence" value="ECO:0007669"/>
    <property type="project" value="UniProtKB-SubCell"/>
</dbReference>
<comment type="similarity">
    <text evidence="2">Belongs to the TrkH potassium transport family.</text>
</comment>
<evidence type="ECO:0000256" key="4">
    <source>
        <dbReference type="ARBA" id="ARBA00022475"/>
    </source>
</evidence>
<dbReference type="InterPro" id="IPR003445">
    <property type="entry name" value="Cat_transpt"/>
</dbReference>
<feature type="transmembrane region" description="Helical" evidence="9">
    <location>
        <begin position="194"/>
        <end position="222"/>
    </location>
</feature>
<sequence>MARLWRLPLFLLLAGAVSVSMLAPAAVALAREEFHVARSFFYAGLLGTLIVALIAVARAGRPPERDAPRQLLALLAGFVLLPVGLAVPFHEAVRTTSFLNAYLEMVSCLTTTGVPIFEPGRLSPALHLWRAQVGWMGGFVIWTAAVAILAPLSLGGFEVTASGEPGRADPRQPAMATAAPATRLARAARRLAPVYAALTLVLWLMLMALGEAPMTAAIHAMATISTSGISDAGGPVGATAGFWAEAVIFAFLFFALSRLTFSSDTLASARTRLSQDPEFRLGLVLVLGVPLVLFLRHWAGAYEVDQEENLAQALRAHWGASFTVLSFLSTTGFVSSGWGAAQVWSGLGTPGMILMGLAMLGGGVATTAGGVKLLRIYALYLHGLREMEKLVHPSSVGRAGGFSRRLRRQGAFIAFVFFMLFALSLTVTSLLFAVLGSSFEEAVVLAIAALTTTGPLVIWAPETPILVIELSQGGKLLLAGAMVLGRFELLAIIALISPALWRR</sequence>
<feature type="transmembrane region" description="Helical" evidence="9">
    <location>
        <begin position="71"/>
        <end position="89"/>
    </location>
</feature>
<organism evidence="10 11">
    <name type="scientific">Rhodosalinus halophilus</name>
    <dbReference type="NCBI Taxonomy" id="2259333"/>
    <lineage>
        <taxon>Bacteria</taxon>
        <taxon>Pseudomonadati</taxon>
        <taxon>Pseudomonadota</taxon>
        <taxon>Alphaproteobacteria</taxon>
        <taxon>Rhodobacterales</taxon>
        <taxon>Paracoccaceae</taxon>
        <taxon>Rhodosalinus</taxon>
    </lineage>
</organism>
<evidence type="ECO:0000313" key="11">
    <source>
        <dbReference type="Proteomes" id="UP000253370"/>
    </source>
</evidence>
<gene>
    <name evidence="10" type="ORF">DRV85_09760</name>
</gene>
<evidence type="ECO:0000256" key="5">
    <source>
        <dbReference type="ARBA" id="ARBA00022692"/>
    </source>
</evidence>
<proteinExistence type="inferred from homology"/>
<feature type="transmembrane region" description="Helical" evidence="9">
    <location>
        <begin position="133"/>
        <end position="157"/>
    </location>
</feature>
<protein>
    <submittedName>
        <fullName evidence="10">TrkH family potassium uptake protein</fullName>
    </submittedName>
</protein>